<dbReference type="PROSITE" id="PS50113">
    <property type="entry name" value="PAC"/>
    <property type="match status" value="1"/>
</dbReference>
<dbReference type="Proteomes" id="UP000199679">
    <property type="component" value="Chromosome I"/>
</dbReference>
<comment type="catalytic activity">
    <reaction evidence="1">
        <text>ATP + protein L-histidine = ADP + protein N-phospho-L-histidine.</text>
        <dbReference type="EC" id="2.7.13.3"/>
    </reaction>
</comment>
<keyword evidence="5" id="KW-1185">Reference proteome</keyword>
<gene>
    <name evidence="4" type="ORF">SAMN05216490_3540</name>
</gene>
<dbReference type="InterPro" id="IPR035965">
    <property type="entry name" value="PAS-like_dom_sf"/>
</dbReference>
<sequence length="303" mass="34837">MYDSTLMLSRIGIILNIDADFNDHLFERGVDYTCKNFTTLFNASQTELLKNFLDKVFTTEKLQCIEFFQGSSFYQLKCIATSPGHAICIITNNTRHLDTLMELENHNMKTLVDTYIDWVWSFDINFTLVTANKGFLEARRRVDNKALSIGDNIFKYVDDKGYKKWMPVYERALSGELIHLEEKRDNNGVEYYVEIYISPVYNKQNEIIGCLGITRDITERKHAQLAIAGYTSKLEEFAFKTSHDLRRPVANIMGVANLLCTADLDEEEKAKAINYIAVSINELDSIVISMTEIIQLSQNKNLD</sequence>
<dbReference type="InterPro" id="IPR013656">
    <property type="entry name" value="PAS_4"/>
</dbReference>
<evidence type="ECO:0000256" key="2">
    <source>
        <dbReference type="ARBA" id="ARBA00012438"/>
    </source>
</evidence>
<proteinExistence type="predicted"/>
<dbReference type="GO" id="GO:0000155">
    <property type="term" value="F:phosphorelay sensor kinase activity"/>
    <property type="evidence" value="ECO:0007669"/>
    <property type="project" value="InterPro"/>
</dbReference>
<reference evidence="4 5" key="1">
    <citation type="submission" date="2016-10" db="EMBL/GenBank/DDBJ databases">
        <authorList>
            <person name="de Groot N.N."/>
        </authorList>
    </citation>
    <scope>NUCLEOTIDE SEQUENCE [LARGE SCALE GENOMIC DNA]</scope>
    <source>
        <strain evidence="4 5">MP1X4</strain>
    </source>
</reference>
<dbReference type="NCBIfam" id="TIGR00229">
    <property type="entry name" value="sensory_box"/>
    <property type="match status" value="1"/>
</dbReference>
<accession>A0A1H2AIN1</accession>
<evidence type="ECO:0000313" key="4">
    <source>
        <dbReference type="EMBL" id="SDT45396.1"/>
    </source>
</evidence>
<feature type="domain" description="PAC" evidence="3">
    <location>
        <begin position="171"/>
        <end position="229"/>
    </location>
</feature>
<dbReference type="InterPro" id="IPR000014">
    <property type="entry name" value="PAS"/>
</dbReference>
<dbReference type="RefSeq" id="WP_091375838.1">
    <property type="nucleotide sequence ID" value="NZ_LT629740.1"/>
</dbReference>
<dbReference type="EMBL" id="LT629740">
    <property type="protein sequence ID" value="SDT45396.1"/>
    <property type="molecule type" value="Genomic_DNA"/>
</dbReference>
<dbReference type="SUPFAM" id="SSF55785">
    <property type="entry name" value="PYP-like sensor domain (PAS domain)"/>
    <property type="match status" value="1"/>
</dbReference>
<dbReference type="InterPro" id="IPR003661">
    <property type="entry name" value="HisK_dim/P_dom"/>
</dbReference>
<dbReference type="SUPFAM" id="SSF47384">
    <property type="entry name" value="Homodimeric domain of signal transducing histidine kinase"/>
    <property type="match status" value="1"/>
</dbReference>
<dbReference type="STRING" id="652787.SAMN05216490_3540"/>
<dbReference type="CDD" id="cd00082">
    <property type="entry name" value="HisKA"/>
    <property type="match status" value="1"/>
</dbReference>
<name>A0A1H2AIN1_MUCMA</name>
<dbReference type="OrthoDB" id="741455at2"/>
<evidence type="ECO:0000259" key="3">
    <source>
        <dbReference type="PROSITE" id="PS50113"/>
    </source>
</evidence>
<protein>
    <recommendedName>
        <fullName evidence="2">histidine kinase</fullName>
        <ecNumber evidence="2">2.7.13.3</ecNumber>
    </recommendedName>
</protein>
<evidence type="ECO:0000313" key="5">
    <source>
        <dbReference type="Proteomes" id="UP000199679"/>
    </source>
</evidence>
<dbReference type="AlphaFoldDB" id="A0A1H2AIN1"/>
<dbReference type="InterPro" id="IPR000700">
    <property type="entry name" value="PAS-assoc_C"/>
</dbReference>
<dbReference type="Gene3D" id="1.10.287.130">
    <property type="match status" value="1"/>
</dbReference>
<organism evidence="4 5">
    <name type="scientific">Mucilaginibacter mallensis</name>
    <dbReference type="NCBI Taxonomy" id="652787"/>
    <lineage>
        <taxon>Bacteria</taxon>
        <taxon>Pseudomonadati</taxon>
        <taxon>Bacteroidota</taxon>
        <taxon>Sphingobacteriia</taxon>
        <taxon>Sphingobacteriales</taxon>
        <taxon>Sphingobacteriaceae</taxon>
        <taxon>Mucilaginibacter</taxon>
    </lineage>
</organism>
<evidence type="ECO:0000256" key="1">
    <source>
        <dbReference type="ARBA" id="ARBA00000085"/>
    </source>
</evidence>
<dbReference type="Pfam" id="PF00512">
    <property type="entry name" value="HisKA"/>
    <property type="match status" value="1"/>
</dbReference>
<dbReference type="Gene3D" id="3.30.450.20">
    <property type="entry name" value="PAS domain"/>
    <property type="match status" value="1"/>
</dbReference>
<dbReference type="InterPro" id="IPR036097">
    <property type="entry name" value="HisK_dim/P_sf"/>
</dbReference>
<dbReference type="Pfam" id="PF08448">
    <property type="entry name" value="PAS_4"/>
    <property type="match status" value="1"/>
</dbReference>
<dbReference type="EC" id="2.7.13.3" evidence="2"/>
<dbReference type="SMART" id="SM00388">
    <property type="entry name" value="HisKA"/>
    <property type="match status" value="1"/>
</dbReference>